<proteinExistence type="predicted"/>
<dbReference type="InterPro" id="IPR011249">
    <property type="entry name" value="Metalloenz_LuxS/M16"/>
</dbReference>
<dbReference type="GO" id="GO:0046872">
    <property type="term" value="F:metal ion binding"/>
    <property type="evidence" value="ECO:0007669"/>
    <property type="project" value="InterPro"/>
</dbReference>
<dbReference type="PANTHER" id="PTHR11851:SF226">
    <property type="entry name" value="CYTOCHROME B-C1 COMPLEX SUBUNIT 2, MITOCHONDRIAL"/>
    <property type="match status" value="1"/>
</dbReference>
<protein>
    <recommendedName>
        <fullName evidence="4">Peptidase M16 N-terminal domain-containing protein</fullName>
    </recommendedName>
</protein>
<gene>
    <name evidence="5" type="ORF">MSPICULIGERA_LOCUS10957</name>
</gene>
<keyword evidence="6" id="KW-1185">Reference proteome</keyword>
<comment type="caution">
    <text evidence="5">The sequence shown here is derived from an EMBL/GenBank/DDBJ whole genome shotgun (WGS) entry which is preliminary data.</text>
</comment>
<sequence>MLSRVSVRGASSAAAASASAPRTQTTPSGLTVAADERNGAVSHLVLAFRAGTRHELPSQKGLVHHLRNFVGRDTNSYPGVSLLWSTASIGANVRAFATRELYGVAISAPRAQANLALSVLGHIAAQPSFKPWELEDINETLAADIAYRTPIDFLSEDVHRAAYRKGGLANGLFTPKKLIGKYKQEELQHFAGGHLLAGDGVLFGINVDNETLLSYGENHAPIKEGKGKPVDASPFVGGEIRRWSSGKVAHVLLVGEGASLSDVKGIAAQNVLLAALAHNTLKYGGKSGNGILAKAAGNEGAGISPYQAVYSDSGLAGIHLTVDGAAAGALVRTVAKTLKNVSVEDLEGAKALATARVIFGVESGRDFVIDKAAYLFGGKGECIVNAISQITKADVDAAAKKLTKKFAIASYGDIDHVPYVDEL</sequence>
<dbReference type="PANTHER" id="PTHR11851">
    <property type="entry name" value="METALLOPROTEASE"/>
    <property type="match status" value="1"/>
</dbReference>
<dbReference type="GO" id="GO:0016020">
    <property type="term" value="C:membrane"/>
    <property type="evidence" value="ECO:0007669"/>
    <property type="project" value="UniProtKB-ARBA"/>
</dbReference>
<dbReference type="InterPro" id="IPR011765">
    <property type="entry name" value="Pept_M16_N"/>
</dbReference>
<dbReference type="GO" id="GO:0005739">
    <property type="term" value="C:mitochondrion"/>
    <property type="evidence" value="ECO:0007669"/>
    <property type="project" value="UniProtKB-SubCell"/>
</dbReference>
<evidence type="ECO:0000313" key="6">
    <source>
        <dbReference type="Proteomes" id="UP001177023"/>
    </source>
</evidence>
<evidence type="ECO:0000256" key="1">
    <source>
        <dbReference type="ARBA" id="ARBA00004173"/>
    </source>
</evidence>
<dbReference type="AlphaFoldDB" id="A0AA36CR92"/>
<evidence type="ECO:0000259" key="4">
    <source>
        <dbReference type="Pfam" id="PF00675"/>
    </source>
</evidence>
<keyword evidence="2" id="KW-0809">Transit peptide</keyword>
<dbReference type="Pfam" id="PF00675">
    <property type="entry name" value="Peptidase_M16"/>
    <property type="match status" value="1"/>
</dbReference>
<dbReference type="FunFam" id="3.30.830.10:FF:000039">
    <property type="entry name" value="Ubiquinol-cytochrome c reductase core subunit 2"/>
    <property type="match status" value="1"/>
</dbReference>
<accession>A0AA36CR92</accession>
<dbReference type="Gene3D" id="3.30.830.10">
    <property type="entry name" value="Metalloenzyme, LuxS/M16 peptidase-like"/>
    <property type="match status" value="2"/>
</dbReference>
<dbReference type="SUPFAM" id="SSF63411">
    <property type="entry name" value="LuxS/MPP-like metallohydrolase"/>
    <property type="match status" value="2"/>
</dbReference>
<dbReference type="Proteomes" id="UP001177023">
    <property type="component" value="Unassembled WGS sequence"/>
</dbReference>
<dbReference type="EMBL" id="CATQJA010002600">
    <property type="protein sequence ID" value="CAJ0572573.1"/>
    <property type="molecule type" value="Genomic_DNA"/>
</dbReference>
<comment type="subcellular location">
    <subcellularLocation>
        <location evidence="1">Mitochondrion</location>
    </subcellularLocation>
</comment>
<organism evidence="5 6">
    <name type="scientific">Mesorhabditis spiculigera</name>
    <dbReference type="NCBI Taxonomy" id="96644"/>
    <lineage>
        <taxon>Eukaryota</taxon>
        <taxon>Metazoa</taxon>
        <taxon>Ecdysozoa</taxon>
        <taxon>Nematoda</taxon>
        <taxon>Chromadorea</taxon>
        <taxon>Rhabditida</taxon>
        <taxon>Rhabditina</taxon>
        <taxon>Rhabditomorpha</taxon>
        <taxon>Rhabditoidea</taxon>
        <taxon>Rhabditidae</taxon>
        <taxon>Mesorhabditinae</taxon>
        <taxon>Mesorhabditis</taxon>
    </lineage>
</organism>
<reference evidence="5" key="1">
    <citation type="submission" date="2023-06" db="EMBL/GenBank/DDBJ databases">
        <authorList>
            <person name="Delattre M."/>
        </authorList>
    </citation>
    <scope>NUCLEOTIDE SEQUENCE</scope>
    <source>
        <strain evidence="5">AF72</strain>
    </source>
</reference>
<name>A0AA36CR92_9BILA</name>
<evidence type="ECO:0000256" key="3">
    <source>
        <dbReference type="ARBA" id="ARBA00023128"/>
    </source>
</evidence>
<feature type="domain" description="Peptidase M16 N-terminal" evidence="4">
    <location>
        <begin position="34"/>
        <end position="176"/>
    </location>
</feature>
<evidence type="ECO:0000313" key="5">
    <source>
        <dbReference type="EMBL" id="CAJ0572573.1"/>
    </source>
</evidence>
<dbReference type="InterPro" id="IPR050361">
    <property type="entry name" value="MPP/UQCRC_Complex"/>
</dbReference>
<feature type="non-terminal residue" evidence="5">
    <location>
        <position position="423"/>
    </location>
</feature>
<evidence type="ECO:0000256" key="2">
    <source>
        <dbReference type="ARBA" id="ARBA00022946"/>
    </source>
</evidence>
<keyword evidence="3" id="KW-0496">Mitochondrion</keyword>
<dbReference type="FunFam" id="3.30.830.10:FF:000021">
    <property type="entry name" value="Cytochrome b-c1 complex subunit 2"/>
    <property type="match status" value="1"/>
</dbReference>